<dbReference type="Pfam" id="PF13487">
    <property type="entry name" value="HD_5"/>
    <property type="match status" value="1"/>
</dbReference>
<reference evidence="3 4" key="1">
    <citation type="submission" date="2020-03" db="EMBL/GenBank/DDBJ databases">
        <title>Genomic Encyclopedia of Type Strains, Phase IV (KMG-IV): sequencing the most valuable type-strain genomes for metagenomic binning, comparative biology and taxonomic classification.</title>
        <authorList>
            <person name="Goeker M."/>
        </authorList>
    </citation>
    <scope>NUCLEOTIDE SEQUENCE [LARGE SCALE GENOMIC DNA]</scope>
    <source>
        <strain evidence="3 4">DSM 24233</strain>
    </source>
</reference>
<dbReference type="InterPro" id="IPR003607">
    <property type="entry name" value="HD/PDEase_dom"/>
</dbReference>
<proteinExistence type="predicted"/>
<dbReference type="InterPro" id="IPR037522">
    <property type="entry name" value="HD_GYP_dom"/>
</dbReference>
<dbReference type="PROSITE" id="PS51832">
    <property type="entry name" value="HD_GYP"/>
    <property type="match status" value="1"/>
</dbReference>
<protein>
    <submittedName>
        <fullName evidence="3">HD-GYP domain-containing protein (C-di-GMP phosphodiesterase class II)</fullName>
    </submittedName>
</protein>
<dbReference type="Gene3D" id="1.10.3210.10">
    <property type="entry name" value="Hypothetical protein af1432"/>
    <property type="match status" value="1"/>
</dbReference>
<evidence type="ECO:0000256" key="1">
    <source>
        <dbReference type="SAM" id="MobiDB-lite"/>
    </source>
</evidence>
<evidence type="ECO:0000313" key="4">
    <source>
        <dbReference type="Proteomes" id="UP000580856"/>
    </source>
</evidence>
<dbReference type="InterPro" id="IPR052020">
    <property type="entry name" value="Cyclic_di-GMP/3'3'-cGAMP_PDE"/>
</dbReference>
<accession>A0A846QMY0</accession>
<dbReference type="PANTHER" id="PTHR45228">
    <property type="entry name" value="CYCLIC DI-GMP PHOSPHODIESTERASE TM_0186-RELATED"/>
    <property type="match status" value="1"/>
</dbReference>
<evidence type="ECO:0000313" key="3">
    <source>
        <dbReference type="EMBL" id="NJB68370.1"/>
    </source>
</evidence>
<organism evidence="3 4">
    <name type="scientific">Desulfobaculum xiamenense</name>
    <dbReference type="NCBI Taxonomy" id="995050"/>
    <lineage>
        <taxon>Bacteria</taxon>
        <taxon>Pseudomonadati</taxon>
        <taxon>Thermodesulfobacteriota</taxon>
        <taxon>Desulfovibrionia</taxon>
        <taxon>Desulfovibrionales</taxon>
        <taxon>Desulfovibrionaceae</taxon>
        <taxon>Desulfobaculum</taxon>
    </lineage>
</organism>
<gene>
    <name evidence="3" type="ORF">GGQ74_002043</name>
</gene>
<feature type="region of interest" description="Disordered" evidence="1">
    <location>
        <begin position="20"/>
        <end position="44"/>
    </location>
</feature>
<evidence type="ECO:0000259" key="2">
    <source>
        <dbReference type="PROSITE" id="PS51832"/>
    </source>
</evidence>
<keyword evidence="4" id="KW-1185">Reference proteome</keyword>
<feature type="domain" description="HD-GYP" evidence="2">
    <location>
        <begin position="82"/>
        <end position="281"/>
    </location>
</feature>
<dbReference type="Proteomes" id="UP000580856">
    <property type="component" value="Unassembled WGS sequence"/>
</dbReference>
<dbReference type="RefSeq" id="WP_167941443.1">
    <property type="nucleotide sequence ID" value="NZ_JAATJA010000002.1"/>
</dbReference>
<dbReference type="EMBL" id="JAATJA010000002">
    <property type="protein sequence ID" value="NJB68370.1"/>
    <property type="molecule type" value="Genomic_DNA"/>
</dbReference>
<dbReference type="AlphaFoldDB" id="A0A846QMY0"/>
<sequence>MAAGFSIFDLERRKWELARAQRERKSATDAPEGDDAERTATREHPQEVAELHAVLLAEAARIRDAVRSGGGAEARPALRAFVRIVDEGLVVPVFEHASLDEEHRDAAAAAVYVALGSMRIGLGLGYGRRRLAWLGLGGLFANVGLCRFPRRLETIAPDALSPQDRAKMRTHPQIGAQIVEEMGEDYRPLRDVVLQIHERVDGTGYPNGIHGKDISEFASVIGLVEHVVALRGERRTGNRFIHTPVIKRVVDEERRSFPRRVLKEFLDQISLFPVNTYVRLNNDSVGRVLATYKERPMRPTLELLWDGRGKKKETPKLVHLENFPLLHIVEALDDGDAHRHRSG</sequence>
<name>A0A846QMY0_9BACT</name>
<comment type="caution">
    <text evidence="3">The sequence shown here is derived from an EMBL/GenBank/DDBJ whole genome shotgun (WGS) entry which is preliminary data.</text>
</comment>
<dbReference type="CDD" id="cd00077">
    <property type="entry name" value="HDc"/>
    <property type="match status" value="1"/>
</dbReference>
<dbReference type="PANTHER" id="PTHR45228:SF4">
    <property type="entry name" value="LIPOPROTEIN"/>
    <property type="match status" value="1"/>
</dbReference>